<organism evidence="1 2">
    <name type="scientific">Breoghania corrubedonensis</name>
    <dbReference type="NCBI Taxonomy" id="665038"/>
    <lineage>
        <taxon>Bacteria</taxon>
        <taxon>Pseudomonadati</taxon>
        <taxon>Pseudomonadota</taxon>
        <taxon>Alphaproteobacteria</taxon>
        <taxon>Hyphomicrobiales</taxon>
        <taxon>Stappiaceae</taxon>
        <taxon>Breoghania</taxon>
    </lineage>
</organism>
<gene>
    <name evidence="1" type="ORF">C8N35_10238</name>
</gene>
<evidence type="ECO:0000313" key="2">
    <source>
        <dbReference type="Proteomes" id="UP000244081"/>
    </source>
</evidence>
<dbReference type="EMBL" id="QAYG01000002">
    <property type="protein sequence ID" value="PTW61329.1"/>
    <property type="molecule type" value="Genomic_DNA"/>
</dbReference>
<keyword evidence="2" id="KW-1185">Reference proteome</keyword>
<proteinExistence type="predicted"/>
<protein>
    <submittedName>
        <fullName evidence="1">Uncharacterized protein</fullName>
    </submittedName>
</protein>
<name>A0A2T5VC62_9HYPH</name>
<evidence type="ECO:0000313" key="1">
    <source>
        <dbReference type="EMBL" id="PTW61329.1"/>
    </source>
</evidence>
<sequence>MIVASVAEINAEGARLAICCPNCARLRYLNIDRLDQKASLEEVAAGLKCTRCLEPEIEVRVMRRDPKTGFWPAESAR</sequence>
<reference evidence="1 2" key="1">
    <citation type="submission" date="2018-04" db="EMBL/GenBank/DDBJ databases">
        <title>Genomic Encyclopedia of Archaeal and Bacterial Type Strains, Phase II (KMG-II): from individual species to whole genera.</title>
        <authorList>
            <person name="Goeker M."/>
        </authorList>
    </citation>
    <scope>NUCLEOTIDE SEQUENCE [LARGE SCALE GENOMIC DNA]</scope>
    <source>
        <strain evidence="1 2">DSM 23382</strain>
    </source>
</reference>
<comment type="caution">
    <text evidence="1">The sequence shown here is derived from an EMBL/GenBank/DDBJ whole genome shotgun (WGS) entry which is preliminary data.</text>
</comment>
<dbReference type="AlphaFoldDB" id="A0A2T5VC62"/>
<accession>A0A2T5VC62</accession>
<dbReference type="Proteomes" id="UP000244081">
    <property type="component" value="Unassembled WGS sequence"/>
</dbReference>